<dbReference type="PANTHER" id="PTHR33203:SF4">
    <property type="entry name" value="F27J15.22"/>
    <property type="match status" value="1"/>
</dbReference>
<evidence type="ECO:0000256" key="3">
    <source>
        <dbReference type="ARBA" id="ARBA00010858"/>
    </source>
</evidence>
<dbReference type="GO" id="GO:0019915">
    <property type="term" value="P:lipid storage"/>
    <property type="evidence" value="ECO:0000318"/>
    <property type="project" value="GO_Central"/>
</dbReference>
<evidence type="ECO:0000256" key="2">
    <source>
        <dbReference type="ARBA" id="ARBA00004502"/>
    </source>
</evidence>
<feature type="transmembrane region" description="Helical" evidence="8">
    <location>
        <begin position="57"/>
        <end position="90"/>
    </location>
</feature>
<evidence type="ECO:0000256" key="5">
    <source>
        <dbReference type="ARBA" id="ARBA00022692"/>
    </source>
</evidence>
<evidence type="ECO:0000256" key="4">
    <source>
        <dbReference type="ARBA" id="ARBA00022677"/>
    </source>
</evidence>
<proteinExistence type="inferred from homology"/>
<keyword evidence="4" id="KW-0551">Lipid droplet</keyword>
<evidence type="ECO:0000313" key="9">
    <source>
        <dbReference type="EMBL" id="KMZ71759.1"/>
    </source>
</evidence>
<reference evidence="10" key="1">
    <citation type="journal article" date="2016" name="Nature">
        <title>The genome of the seagrass Zostera marina reveals angiosperm adaptation to the sea.</title>
        <authorList>
            <person name="Olsen J.L."/>
            <person name="Rouze P."/>
            <person name="Verhelst B."/>
            <person name="Lin Y.-C."/>
            <person name="Bayer T."/>
            <person name="Collen J."/>
            <person name="Dattolo E."/>
            <person name="De Paoli E."/>
            <person name="Dittami S."/>
            <person name="Maumus F."/>
            <person name="Michel G."/>
            <person name="Kersting A."/>
            <person name="Lauritano C."/>
            <person name="Lohaus R."/>
            <person name="Toepel M."/>
            <person name="Tonon T."/>
            <person name="Vanneste K."/>
            <person name="Amirebrahimi M."/>
            <person name="Brakel J."/>
            <person name="Bostroem C."/>
            <person name="Chovatia M."/>
            <person name="Grimwood J."/>
            <person name="Jenkins J.W."/>
            <person name="Jueterbock A."/>
            <person name="Mraz A."/>
            <person name="Stam W.T."/>
            <person name="Tice H."/>
            <person name="Bornberg-Bauer E."/>
            <person name="Green P.J."/>
            <person name="Pearson G.A."/>
            <person name="Procaccini G."/>
            <person name="Duarte C.M."/>
            <person name="Schmutz J."/>
            <person name="Reusch T.B.H."/>
            <person name="Van de Peer Y."/>
        </authorList>
    </citation>
    <scope>NUCLEOTIDE SEQUENCE [LARGE SCALE GENOMIC DNA]</scope>
    <source>
        <strain evidence="10">cv. Finnish</strain>
    </source>
</reference>
<organism evidence="9 10">
    <name type="scientific">Zostera marina</name>
    <name type="common">Eelgrass</name>
    <dbReference type="NCBI Taxonomy" id="29655"/>
    <lineage>
        <taxon>Eukaryota</taxon>
        <taxon>Viridiplantae</taxon>
        <taxon>Streptophyta</taxon>
        <taxon>Embryophyta</taxon>
        <taxon>Tracheophyta</taxon>
        <taxon>Spermatophyta</taxon>
        <taxon>Magnoliopsida</taxon>
        <taxon>Liliopsida</taxon>
        <taxon>Zosteraceae</taxon>
        <taxon>Zostera</taxon>
    </lineage>
</organism>
<evidence type="ECO:0000256" key="8">
    <source>
        <dbReference type="SAM" id="Phobius"/>
    </source>
</evidence>
<dbReference type="AlphaFoldDB" id="A0A0K9PS38"/>
<dbReference type="OMA" id="LACHIHI"/>
<evidence type="ECO:0000256" key="1">
    <source>
        <dbReference type="ARBA" id="ARBA00004141"/>
    </source>
</evidence>
<keyword evidence="5 8" id="KW-0812">Transmembrane</keyword>
<evidence type="ECO:0000313" key="10">
    <source>
        <dbReference type="Proteomes" id="UP000036987"/>
    </source>
</evidence>
<evidence type="ECO:0000256" key="7">
    <source>
        <dbReference type="ARBA" id="ARBA00023136"/>
    </source>
</evidence>
<dbReference type="PANTHER" id="PTHR33203">
    <property type="entry name" value="OLEOSIN"/>
    <property type="match status" value="1"/>
</dbReference>
<dbReference type="Proteomes" id="UP000036987">
    <property type="component" value="Unassembled WGS sequence"/>
</dbReference>
<protein>
    <submittedName>
        <fullName evidence="9">Oleosin</fullName>
    </submittedName>
</protein>
<sequence>MPITQMEDYYHRPNSQSPPITLVVCTSILALLTGATLTCCLFGLIFFTPVLIIFSPVWIPVASVVLVLISGFLLACGLSVAALVAAIWVFKYFRGWRVVEPARSRIFYTAREYGGRYLQTKVKDVAPSA</sequence>
<dbReference type="InterPro" id="IPR000136">
    <property type="entry name" value="Oleosin"/>
</dbReference>
<dbReference type="GO" id="GO:0048608">
    <property type="term" value="P:reproductive structure development"/>
    <property type="evidence" value="ECO:0007669"/>
    <property type="project" value="UniProtKB-ARBA"/>
</dbReference>
<name>A0A0K9PS38_ZOSMR</name>
<accession>A0A0K9PS38</accession>
<gene>
    <name evidence="9" type="ORF">ZOSMA_176G00380</name>
</gene>
<keyword evidence="7 8" id="KW-0472">Membrane</keyword>
<dbReference type="EMBL" id="LFYR01000661">
    <property type="protein sequence ID" value="KMZ71759.1"/>
    <property type="molecule type" value="Genomic_DNA"/>
</dbReference>
<dbReference type="GO" id="GO:0009791">
    <property type="term" value="P:post-embryonic development"/>
    <property type="evidence" value="ECO:0007669"/>
    <property type="project" value="UniProtKB-ARBA"/>
</dbReference>
<evidence type="ECO:0000256" key="6">
    <source>
        <dbReference type="ARBA" id="ARBA00022989"/>
    </source>
</evidence>
<keyword evidence="10" id="KW-1185">Reference proteome</keyword>
<dbReference type="Pfam" id="PF01277">
    <property type="entry name" value="Oleosin"/>
    <property type="match status" value="1"/>
</dbReference>
<feature type="transmembrane region" description="Helical" evidence="8">
    <location>
        <begin position="20"/>
        <end position="45"/>
    </location>
</feature>
<comment type="subcellular location">
    <subcellularLocation>
        <location evidence="2">Lipid droplet</location>
    </subcellularLocation>
    <subcellularLocation>
        <location evidence="1">Membrane</location>
        <topology evidence="1">Multi-pass membrane protein</topology>
    </subcellularLocation>
</comment>
<dbReference type="GO" id="GO:0012511">
    <property type="term" value="C:monolayer-surrounded lipid storage body"/>
    <property type="evidence" value="ECO:0007669"/>
    <property type="project" value="InterPro"/>
</dbReference>
<dbReference type="GO" id="GO:0016020">
    <property type="term" value="C:membrane"/>
    <property type="evidence" value="ECO:0007669"/>
    <property type="project" value="UniProtKB-SubCell"/>
</dbReference>
<dbReference type="OrthoDB" id="2016943at2759"/>
<comment type="similarity">
    <text evidence="3">Belongs to the oleosin family.</text>
</comment>
<comment type="caution">
    <text evidence="9">The sequence shown here is derived from an EMBL/GenBank/DDBJ whole genome shotgun (WGS) entry which is preliminary data.</text>
</comment>
<keyword evidence="6 8" id="KW-1133">Transmembrane helix</keyword>